<organism evidence="10 11">
    <name type="scientific">Pseudoalteromonas aurantia 208</name>
    <dbReference type="NCBI Taxonomy" id="1314867"/>
    <lineage>
        <taxon>Bacteria</taxon>
        <taxon>Pseudomonadati</taxon>
        <taxon>Pseudomonadota</taxon>
        <taxon>Gammaproteobacteria</taxon>
        <taxon>Alteromonadales</taxon>
        <taxon>Pseudoalteromonadaceae</taxon>
        <taxon>Pseudoalteromonas</taxon>
    </lineage>
</organism>
<dbReference type="InterPro" id="IPR036097">
    <property type="entry name" value="HisK_dim/P_sf"/>
</dbReference>
<dbReference type="SMART" id="SM00028">
    <property type="entry name" value="TPR"/>
    <property type="match status" value="7"/>
</dbReference>
<dbReference type="InterPro" id="IPR005467">
    <property type="entry name" value="His_kinase_dom"/>
</dbReference>
<evidence type="ECO:0000259" key="9">
    <source>
        <dbReference type="PROSITE" id="PS50109"/>
    </source>
</evidence>
<dbReference type="InterPro" id="IPR004358">
    <property type="entry name" value="Sig_transdc_His_kin-like_C"/>
</dbReference>
<feature type="repeat" description="TPR" evidence="7">
    <location>
        <begin position="129"/>
        <end position="162"/>
    </location>
</feature>
<dbReference type="Pfam" id="PF13424">
    <property type="entry name" value="TPR_12"/>
    <property type="match status" value="2"/>
</dbReference>
<dbReference type="SMART" id="SM00387">
    <property type="entry name" value="HATPase_c"/>
    <property type="match status" value="1"/>
</dbReference>
<accession>A0ABR9ED90</accession>
<keyword evidence="5" id="KW-0418">Kinase</keyword>
<evidence type="ECO:0000256" key="7">
    <source>
        <dbReference type="PROSITE-ProRule" id="PRU00339"/>
    </source>
</evidence>
<dbReference type="PANTHER" id="PTHR45453:SF1">
    <property type="entry name" value="PHOSPHATE REGULON SENSOR PROTEIN PHOR"/>
    <property type="match status" value="1"/>
</dbReference>
<dbReference type="SUPFAM" id="SSF47384">
    <property type="entry name" value="Homodimeric domain of signal transducing histidine kinase"/>
    <property type="match status" value="1"/>
</dbReference>
<evidence type="ECO:0000256" key="1">
    <source>
        <dbReference type="ARBA" id="ARBA00000085"/>
    </source>
</evidence>
<dbReference type="Proteomes" id="UP000615755">
    <property type="component" value="Unassembled WGS sequence"/>
</dbReference>
<dbReference type="PROSITE" id="PS50109">
    <property type="entry name" value="HIS_KIN"/>
    <property type="match status" value="1"/>
</dbReference>
<dbReference type="PANTHER" id="PTHR45453">
    <property type="entry name" value="PHOSPHATE REGULON SENSOR PROTEIN PHOR"/>
    <property type="match status" value="1"/>
</dbReference>
<keyword evidence="7" id="KW-0802">TPR repeat</keyword>
<dbReference type="SMART" id="SM00388">
    <property type="entry name" value="HisKA"/>
    <property type="match status" value="1"/>
</dbReference>
<keyword evidence="8" id="KW-1133">Transmembrane helix</keyword>
<evidence type="ECO:0000256" key="3">
    <source>
        <dbReference type="ARBA" id="ARBA00022553"/>
    </source>
</evidence>
<comment type="catalytic activity">
    <reaction evidence="1">
        <text>ATP + protein L-histidine = ADP + protein N-phospho-L-histidine.</text>
        <dbReference type="EC" id="2.7.13.3"/>
    </reaction>
</comment>
<feature type="domain" description="Histidine kinase" evidence="9">
    <location>
        <begin position="494"/>
        <end position="706"/>
    </location>
</feature>
<sequence length="706" mass="79572">MSSAALCVQELKSMQNLLAHNPTAALKEVSTKLHSLNNSSLPINQEVWFSYKNIEISAQIKLGLLDEAKANGLVLYAKYDAENYPLFRAKTAFLLAVVNQSTSNSQQSLAYLTEAMALIENKDEPELKADLFANLGRIYRYQADYQQALSYTSRALDMANELRNKLKQASFHNQIGVIYDYIGNLALSLEHHEQSLRLQQQLGNQQGISDSLYNIGEIYRDLNKLPLALSHFSQALVVDQSLGNPIHIANSYSKLAQVNMALNKLDVAKSHVEQGLALVRKLNVPSDISWQLSILASIYMAMGELPQAKASANEALELALSAQAKRTERSVRMILIEIAIAQKQSSNALTQIAEMLALPGISRIYQSQLYKLQAELYEKQNELVRAIKSHKDYQEVQQQLFEHLDKQQTERMKKSVEVIRQDQELSILQKEQALQKASLANLELQRGIVILLLLLLFGVLCLIFTRQKQKQRLFDVKAKLLADNLEQKNRLLADVSHELRTPLTALKLSIEVLQFNLEPNIERAYIKVHSKISQLDNLIADIYRSAQYDNNTLRLDKDVFSINELIEDVHQDFIPRFNEKPQGLAVNSQDNVTIGVDAERIKQVIINLLNNSLAYTNKGGETRLAMYENHSGIRITVEDSAPGLSDEDLVRVFERLYRCEESRSRDLGGSGLGLSICQQIVLAHDGRIYAEHSELGGVKFVVLLPK</sequence>
<dbReference type="PRINTS" id="PR00344">
    <property type="entry name" value="BCTRLSENSOR"/>
</dbReference>
<dbReference type="InterPro" id="IPR050351">
    <property type="entry name" value="BphY/WalK/GraS-like"/>
</dbReference>
<name>A0ABR9ED90_9GAMM</name>
<dbReference type="Gene3D" id="1.25.40.10">
    <property type="entry name" value="Tetratricopeptide repeat domain"/>
    <property type="match status" value="2"/>
</dbReference>
<dbReference type="EMBL" id="AQGV01000012">
    <property type="protein sequence ID" value="MBE0368935.1"/>
    <property type="molecule type" value="Genomic_DNA"/>
</dbReference>
<evidence type="ECO:0000313" key="10">
    <source>
        <dbReference type="EMBL" id="MBE0368935.1"/>
    </source>
</evidence>
<dbReference type="EC" id="2.7.13.3" evidence="2"/>
<evidence type="ECO:0000256" key="4">
    <source>
        <dbReference type="ARBA" id="ARBA00022679"/>
    </source>
</evidence>
<keyword evidence="4" id="KW-0808">Transferase</keyword>
<comment type="caution">
    <text evidence="10">The sequence shown here is derived from an EMBL/GenBank/DDBJ whole genome shotgun (WGS) entry which is preliminary data.</text>
</comment>
<keyword evidence="8" id="KW-0472">Membrane</keyword>
<dbReference type="SUPFAM" id="SSF55874">
    <property type="entry name" value="ATPase domain of HSP90 chaperone/DNA topoisomerase II/histidine kinase"/>
    <property type="match status" value="1"/>
</dbReference>
<dbReference type="InterPro" id="IPR003594">
    <property type="entry name" value="HATPase_dom"/>
</dbReference>
<evidence type="ECO:0000313" key="11">
    <source>
        <dbReference type="Proteomes" id="UP000615755"/>
    </source>
</evidence>
<evidence type="ECO:0000256" key="5">
    <source>
        <dbReference type="ARBA" id="ARBA00022777"/>
    </source>
</evidence>
<feature type="repeat" description="TPR" evidence="7">
    <location>
        <begin position="209"/>
        <end position="242"/>
    </location>
</feature>
<reference evidence="10 11" key="1">
    <citation type="submission" date="2015-03" db="EMBL/GenBank/DDBJ databases">
        <title>Genome sequence of Pseudoalteromonas aurantia.</title>
        <authorList>
            <person name="Xie B.-B."/>
            <person name="Rong J.-C."/>
            <person name="Qin Q.-L."/>
            <person name="Zhang Y.-Z."/>
        </authorList>
    </citation>
    <scope>NUCLEOTIDE SEQUENCE [LARGE SCALE GENOMIC DNA]</scope>
    <source>
        <strain evidence="10 11">208</strain>
    </source>
</reference>
<gene>
    <name evidence="10" type="ORF">PAUR_a2670</name>
</gene>
<feature type="transmembrane region" description="Helical" evidence="8">
    <location>
        <begin position="444"/>
        <end position="464"/>
    </location>
</feature>
<dbReference type="PROSITE" id="PS50005">
    <property type="entry name" value="TPR"/>
    <property type="match status" value="2"/>
</dbReference>
<keyword evidence="3" id="KW-0597">Phosphoprotein</keyword>
<dbReference type="Pfam" id="PF00512">
    <property type="entry name" value="HisKA"/>
    <property type="match status" value="1"/>
</dbReference>
<evidence type="ECO:0000256" key="2">
    <source>
        <dbReference type="ARBA" id="ARBA00012438"/>
    </source>
</evidence>
<dbReference type="Gene3D" id="3.30.565.10">
    <property type="entry name" value="Histidine kinase-like ATPase, C-terminal domain"/>
    <property type="match status" value="1"/>
</dbReference>
<keyword evidence="6" id="KW-0902">Two-component regulatory system</keyword>
<dbReference type="InterPro" id="IPR019734">
    <property type="entry name" value="TPR_rpt"/>
</dbReference>
<proteinExistence type="predicted"/>
<evidence type="ECO:0000256" key="8">
    <source>
        <dbReference type="SAM" id="Phobius"/>
    </source>
</evidence>
<keyword evidence="11" id="KW-1185">Reference proteome</keyword>
<dbReference type="InterPro" id="IPR003661">
    <property type="entry name" value="HisK_dim/P_dom"/>
</dbReference>
<protein>
    <recommendedName>
        <fullName evidence="2">histidine kinase</fullName>
        <ecNumber evidence="2">2.7.13.3</ecNumber>
    </recommendedName>
</protein>
<evidence type="ECO:0000256" key="6">
    <source>
        <dbReference type="ARBA" id="ARBA00023012"/>
    </source>
</evidence>
<dbReference type="SUPFAM" id="SSF48452">
    <property type="entry name" value="TPR-like"/>
    <property type="match status" value="2"/>
</dbReference>
<dbReference type="InterPro" id="IPR011990">
    <property type="entry name" value="TPR-like_helical_dom_sf"/>
</dbReference>
<dbReference type="Gene3D" id="1.10.287.130">
    <property type="match status" value="1"/>
</dbReference>
<keyword evidence="8" id="KW-0812">Transmembrane</keyword>
<dbReference type="CDD" id="cd00082">
    <property type="entry name" value="HisKA"/>
    <property type="match status" value="1"/>
</dbReference>
<dbReference type="Pfam" id="PF02518">
    <property type="entry name" value="HATPase_c"/>
    <property type="match status" value="1"/>
</dbReference>
<dbReference type="InterPro" id="IPR036890">
    <property type="entry name" value="HATPase_C_sf"/>
</dbReference>